<proteinExistence type="predicted"/>
<accession>A0A2G8RZI8</accession>
<name>A0A2G8RZI8_9APHY</name>
<dbReference type="Proteomes" id="UP000230002">
    <property type="component" value="Unassembled WGS sequence"/>
</dbReference>
<dbReference type="STRING" id="1077348.A0A2G8RZI8"/>
<organism evidence="1 2">
    <name type="scientific">Ganoderma sinense ZZ0214-1</name>
    <dbReference type="NCBI Taxonomy" id="1077348"/>
    <lineage>
        <taxon>Eukaryota</taxon>
        <taxon>Fungi</taxon>
        <taxon>Dikarya</taxon>
        <taxon>Basidiomycota</taxon>
        <taxon>Agaricomycotina</taxon>
        <taxon>Agaricomycetes</taxon>
        <taxon>Polyporales</taxon>
        <taxon>Polyporaceae</taxon>
        <taxon>Ganoderma</taxon>
    </lineage>
</organism>
<dbReference type="Gene3D" id="3.20.20.140">
    <property type="entry name" value="Metal-dependent hydrolases"/>
    <property type="match status" value="1"/>
</dbReference>
<dbReference type="EMBL" id="AYKW01000034">
    <property type="protein sequence ID" value="PIL26941.1"/>
    <property type="molecule type" value="Genomic_DNA"/>
</dbReference>
<protein>
    <submittedName>
        <fullName evidence="1">Uncharacterized protein</fullName>
    </submittedName>
</protein>
<sequence>MHSHLLNTLSKWLRALDGLNKHFWRSHTNAIGGQAILIKLRLTADSAPTYMLLENPYEQNRSVYDPHGHFRYRQMKHVCGENPGYDADLLLWDSHPSALGATPQQVWIDRNAQIATPHLLSKLAAFQEVPNTLNFDKEVEETLKHEGLPSLEPTQAKASTVVFTSITSIFLREEYNVREAFMADRSDAVTAGMVVVEGRQLSCFGSASSVRASSEIDQEASTQDGYVLDPLTEGVPEIVGGSGALIPAADGLQFSTRDALLAYRAGVTTGIVAPQTRGFLAGLNTAFSTGTHHKLEKGAVVQEVGAVHVAIHPVGFPSITTQIAALRHLLLDETSGNVKEWFRRIKKTRSADFNTSVIAVGDITYGNECIEDSRRERSGASGTNESTWHVAPDARRFPGSIDGYILP</sequence>
<reference evidence="1 2" key="1">
    <citation type="journal article" date="2015" name="Sci. Rep.">
        <title>Chromosome-level genome map provides insights into diverse defense mechanisms in the medicinal fungus Ganoderma sinense.</title>
        <authorList>
            <person name="Zhu Y."/>
            <person name="Xu J."/>
            <person name="Sun C."/>
            <person name="Zhou S."/>
            <person name="Xu H."/>
            <person name="Nelson D.R."/>
            <person name="Qian J."/>
            <person name="Song J."/>
            <person name="Luo H."/>
            <person name="Xiang L."/>
            <person name="Li Y."/>
            <person name="Xu Z."/>
            <person name="Ji A."/>
            <person name="Wang L."/>
            <person name="Lu S."/>
            <person name="Hayward A."/>
            <person name="Sun W."/>
            <person name="Li X."/>
            <person name="Schwartz D.C."/>
            <person name="Wang Y."/>
            <person name="Chen S."/>
        </authorList>
    </citation>
    <scope>NUCLEOTIDE SEQUENCE [LARGE SCALE GENOMIC DNA]</scope>
    <source>
        <strain evidence="1 2">ZZ0214-1</strain>
    </source>
</reference>
<evidence type="ECO:0000313" key="1">
    <source>
        <dbReference type="EMBL" id="PIL26941.1"/>
    </source>
</evidence>
<dbReference type="AlphaFoldDB" id="A0A2G8RZI8"/>
<dbReference type="OrthoDB" id="10258955at2759"/>
<keyword evidence="2" id="KW-1185">Reference proteome</keyword>
<comment type="caution">
    <text evidence="1">The sequence shown here is derived from an EMBL/GenBank/DDBJ whole genome shotgun (WGS) entry which is preliminary data.</text>
</comment>
<gene>
    <name evidence="1" type="ORF">GSI_10079</name>
</gene>
<evidence type="ECO:0000313" key="2">
    <source>
        <dbReference type="Proteomes" id="UP000230002"/>
    </source>
</evidence>